<dbReference type="HOGENOM" id="CLU_1989023_0_0_9"/>
<dbReference type="KEGG" id="ddh:Desde_1050"/>
<protein>
    <submittedName>
        <fullName evidence="1">Uncharacterized protein</fullName>
    </submittedName>
</protein>
<keyword evidence="2" id="KW-1185">Reference proteome</keyword>
<dbReference type="RefSeq" id="WP_014792974.1">
    <property type="nucleotide sequence ID" value="NC_018017.1"/>
</dbReference>
<reference evidence="2" key="1">
    <citation type="submission" date="2012-06" db="EMBL/GenBank/DDBJ databases">
        <title>Complete sequence of Desulfitobacterium dehalogenans ATCC 51507.</title>
        <authorList>
            <person name="Lucas S."/>
            <person name="Han J."/>
            <person name="Lapidus A."/>
            <person name="Cheng J.-F."/>
            <person name="Goodwin L."/>
            <person name="Pitluck S."/>
            <person name="Peters L."/>
            <person name="Ovchinnikova G."/>
            <person name="Teshima H."/>
            <person name="Detter J.C."/>
            <person name="Han C."/>
            <person name="Tapia R."/>
            <person name="Land M."/>
            <person name="Hauser L."/>
            <person name="Kyrpides N."/>
            <person name="Ivanova N."/>
            <person name="Pagani I."/>
            <person name="Kruse T."/>
            <person name="de Vos W.M."/>
            <person name="Smidt H."/>
            <person name="Woyke T."/>
        </authorList>
    </citation>
    <scope>NUCLEOTIDE SEQUENCE [LARGE SCALE GENOMIC DNA]</scope>
    <source>
        <strain evidence="2">ATCC 51507 / DSM 9161 / JW/IU-DC1</strain>
    </source>
</reference>
<dbReference type="Proteomes" id="UP000006053">
    <property type="component" value="Chromosome"/>
</dbReference>
<accession>I4A698</accession>
<sequence>MLITLPDIDLSPVYEWVSKSERRSVKIELNWDCLSKLNAIPVNSDSNQRRPNIKIFAWESSPVLDFHDMGKGIYVKLPTTVDEIDLALKADREKEEFERYEKLKAKFETRAEKEKAPAIEAEDAS</sequence>
<name>I4A698_DESDJ</name>
<dbReference type="AlphaFoldDB" id="I4A698"/>
<organism evidence="1 2">
    <name type="scientific">Desulfitobacterium dehalogenans (strain ATCC 51507 / DSM 9161 / JW/IU-DC1)</name>
    <dbReference type="NCBI Taxonomy" id="756499"/>
    <lineage>
        <taxon>Bacteria</taxon>
        <taxon>Bacillati</taxon>
        <taxon>Bacillota</taxon>
        <taxon>Clostridia</taxon>
        <taxon>Eubacteriales</taxon>
        <taxon>Desulfitobacteriaceae</taxon>
        <taxon>Desulfitobacterium</taxon>
    </lineage>
</organism>
<gene>
    <name evidence="1" type="ordered locus">Desde_1050</name>
</gene>
<dbReference type="EMBL" id="CP003348">
    <property type="protein sequence ID" value="AFL99482.1"/>
    <property type="molecule type" value="Genomic_DNA"/>
</dbReference>
<reference evidence="1 2" key="2">
    <citation type="journal article" date="2015" name="J. Bacteriol.">
        <title>Genomic, proteomic, and biochemical analysis of the organohalide respiratory pathway in Desulfitobacterium dehalogenans.</title>
        <authorList>
            <person name="Kruse T."/>
            <person name="van de Pas B.A."/>
            <person name="Atteia A."/>
            <person name="Krab K."/>
            <person name="Hagen W.R."/>
            <person name="Goodwin L."/>
            <person name="Chain P."/>
            <person name="Boeren S."/>
            <person name="Maphosa F."/>
            <person name="Schraa G."/>
            <person name="de Vos W.M."/>
            <person name="van der Oost J."/>
            <person name="Smidt H."/>
            <person name="Stams A.J."/>
        </authorList>
    </citation>
    <scope>NUCLEOTIDE SEQUENCE [LARGE SCALE GENOMIC DNA]</scope>
    <source>
        <strain evidence="2">ATCC 51507 / DSM 9161 / JW/IU-DC1</strain>
    </source>
</reference>
<evidence type="ECO:0000313" key="1">
    <source>
        <dbReference type="EMBL" id="AFL99482.1"/>
    </source>
</evidence>
<dbReference type="STRING" id="756499.Desde_1050"/>
<evidence type="ECO:0000313" key="2">
    <source>
        <dbReference type="Proteomes" id="UP000006053"/>
    </source>
</evidence>
<proteinExistence type="predicted"/>